<dbReference type="RefSeq" id="WP_097098638.1">
    <property type="nucleotide sequence ID" value="NZ_OCMY01000005.1"/>
</dbReference>
<evidence type="ECO:0000313" key="3">
    <source>
        <dbReference type="Proteomes" id="UP000219271"/>
    </source>
</evidence>
<feature type="transmembrane region" description="Helical" evidence="1">
    <location>
        <begin position="329"/>
        <end position="347"/>
    </location>
</feature>
<dbReference type="Proteomes" id="UP000219271">
    <property type="component" value="Unassembled WGS sequence"/>
</dbReference>
<organism evidence="2 3">
    <name type="scientific">Candidatus Pantoea floridensis</name>
    <dbReference type="NCBI Taxonomy" id="1938870"/>
    <lineage>
        <taxon>Bacteria</taxon>
        <taxon>Pseudomonadati</taxon>
        <taxon>Pseudomonadota</taxon>
        <taxon>Gammaproteobacteria</taxon>
        <taxon>Enterobacterales</taxon>
        <taxon>Erwiniaceae</taxon>
        <taxon>Pantoea</taxon>
    </lineage>
</organism>
<keyword evidence="3" id="KW-1185">Reference proteome</keyword>
<keyword evidence="1" id="KW-0472">Membrane</keyword>
<sequence>MNEFHEINLMTSRGDINGAFSLIRNWSENAARKIMKKAGYSVTPHTGRAFWTWVQETLTRSARERCCGYRVRAERQAPVRRWRQQASEDYAAYAQMMSQSSDNEYSASCLPGKVVQTIYLDKPSSCIETNTEMKKEQPIPGKMITSSEASVSKRLSPEGLERISKATIRRNVKIVWSVFLSLILMVSLSSVSYLSYTGAIDALIVPAAILPGVFLLCLTGFRTCRLINKWTDKPFTTAPADSVLYWLFCRAAYRPGRYVGIKLTVDINSRPMHKWVGKMADFVLDEPCTLSRPLILRSHLLSNSRFREPLTEQLTAAGMCCTVRRDLPLLFPWLLTWLTPAVMVLGGRLPSMYTREWEIIVTPEYRLSDSAVSVVS</sequence>
<keyword evidence="1" id="KW-1133">Transmembrane helix</keyword>
<dbReference type="AlphaFoldDB" id="A0A286DSL7"/>
<reference evidence="3" key="1">
    <citation type="submission" date="2017-09" db="EMBL/GenBank/DDBJ databases">
        <authorList>
            <person name="Varghese N."/>
            <person name="Submissions S."/>
        </authorList>
    </citation>
    <scope>NUCLEOTIDE SEQUENCE [LARGE SCALE GENOMIC DNA]</scope>
    <source>
        <strain evidence="3">JKS000234</strain>
    </source>
</reference>
<proteinExistence type="predicted"/>
<protein>
    <submittedName>
        <fullName evidence="2">Uncharacterized protein</fullName>
    </submittedName>
</protein>
<name>A0A286DSL7_9GAMM</name>
<accession>A0A286DSL7</accession>
<evidence type="ECO:0000256" key="1">
    <source>
        <dbReference type="SAM" id="Phobius"/>
    </source>
</evidence>
<dbReference type="EMBL" id="OCMY01000005">
    <property type="protein sequence ID" value="SOD61649.1"/>
    <property type="molecule type" value="Genomic_DNA"/>
</dbReference>
<dbReference type="OrthoDB" id="6548394at2"/>
<feature type="transmembrane region" description="Helical" evidence="1">
    <location>
        <begin position="202"/>
        <end position="221"/>
    </location>
</feature>
<evidence type="ECO:0000313" key="2">
    <source>
        <dbReference type="EMBL" id="SOD61649.1"/>
    </source>
</evidence>
<gene>
    <name evidence="2" type="ORF">SAMN06273570_5228</name>
</gene>
<feature type="transmembrane region" description="Helical" evidence="1">
    <location>
        <begin position="174"/>
        <end position="196"/>
    </location>
</feature>
<keyword evidence="1" id="KW-0812">Transmembrane</keyword>